<keyword evidence="7" id="KW-1185">Reference proteome</keyword>
<evidence type="ECO:0000256" key="2">
    <source>
        <dbReference type="ARBA" id="ARBA00022598"/>
    </source>
</evidence>
<dbReference type="OrthoDB" id="10253869at2759"/>
<keyword evidence="3" id="KW-0547">Nucleotide-binding</keyword>
<dbReference type="PANTHER" id="PTHR42921:SF1">
    <property type="entry name" value="ACETOACETYL-COA SYNTHETASE"/>
    <property type="match status" value="1"/>
</dbReference>
<comment type="caution">
    <text evidence="6">The sequence shown here is derived from an EMBL/GenBank/DDBJ whole genome shotgun (WGS) entry which is preliminary data.</text>
</comment>
<accession>A0A2V3J1N0</accession>
<dbReference type="SUPFAM" id="SSF56801">
    <property type="entry name" value="Acetyl-CoA synthetase-like"/>
    <property type="match status" value="1"/>
</dbReference>
<evidence type="ECO:0000259" key="5">
    <source>
        <dbReference type="Pfam" id="PF00501"/>
    </source>
</evidence>
<comment type="similarity">
    <text evidence="1">Belongs to the ATP-dependent AMP-binding enzyme family.</text>
</comment>
<evidence type="ECO:0000256" key="3">
    <source>
        <dbReference type="ARBA" id="ARBA00022741"/>
    </source>
</evidence>
<dbReference type="EMBL" id="NBIV01000015">
    <property type="protein sequence ID" value="PXF48298.1"/>
    <property type="molecule type" value="Genomic_DNA"/>
</dbReference>
<dbReference type="PANTHER" id="PTHR42921">
    <property type="entry name" value="ACETOACETYL-COA SYNTHETASE"/>
    <property type="match status" value="1"/>
</dbReference>
<dbReference type="Proteomes" id="UP000247409">
    <property type="component" value="Unassembled WGS sequence"/>
</dbReference>
<reference evidence="6 7" key="1">
    <citation type="journal article" date="2018" name="Mol. Biol. Evol.">
        <title>Analysis of the draft genome of the red seaweed Gracilariopsis chorda provides insights into genome size evolution in Rhodophyta.</title>
        <authorList>
            <person name="Lee J."/>
            <person name="Yang E.C."/>
            <person name="Graf L."/>
            <person name="Yang J.H."/>
            <person name="Qiu H."/>
            <person name="Zel Zion U."/>
            <person name="Chan C.X."/>
            <person name="Stephens T.G."/>
            <person name="Weber A.P.M."/>
            <person name="Boo G.H."/>
            <person name="Boo S.M."/>
            <person name="Kim K.M."/>
            <person name="Shin Y."/>
            <person name="Jung M."/>
            <person name="Lee S.J."/>
            <person name="Yim H.S."/>
            <person name="Lee J.H."/>
            <person name="Bhattacharya D."/>
            <person name="Yoon H.S."/>
        </authorList>
    </citation>
    <scope>NUCLEOTIDE SEQUENCE [LARGE SCALE GENOMIC DNA]</scope>
    <source>
        <strain evidence="6 7">SKKU-2015</strain>
        <tissue evidence="6">Whole body</tissue>
    </source>
</reference>
<dbReference type="InterPro" id="IPR045851">
    <property type="entry name" value="AMP-bd_C_sf"/>
</dbReference>
<dbReference type="Pfam" id="PF00501">
    <property type="entry name" value="AMP-binding"/>
    <property type="match status" value="1"/>
</dbReference>
<proteinExistence type="inferred from homology"/>
<dbReference type="GO" id="GO:0030729">
    <property type="term" value="F:acetoacetate-CoA ligase activity"/>
    <property type="evidence" value="ECO:0007669"/>
    <property type="project" value="InterPro"/>
</dbReference>
<dbReference type="InterPro" id="IPR042099">
    <property type="entry name" value="ANL_N_sf"/>
</dbReference>
<dbReference type="Gene3D" id="3.30.300.30">
    <property type="match status" value="1"/>
</dbReference>
<evidence type="ECO:0000256" key="4">
    <source>
        <dbReference type="ARBA" id="ARBA00022840"/>
    </source>
</evidence>
<evidence type="ECO:0000313" key="7">
    <source>
        <dbReference type="Proteomes" id="UP000247409"/>
    </source>
</evidence>
<organism evidence="6 7">
    <name type="scientific">Gracilariopsis chorda</name>
    <dbReference type="NCBI Taxonomy" id="448386"/>
    <lineage>
        <taxon>Eukaryota</taxon>
        <taxon>Rhodophyta</taxon>
        <taxon>Florideophyceae</taxon>
        <taxon>Rhodymeniophycidae</taxon>
        <taxon>Gracilariales</taxon>
        <taxon>Gracilariaceae</taxon>
        <taxon>Gracilariopsis</taxon>
    </lineage>
</organism>
<dbReference type="AlphaFoldDB" id="A0A2V3J1N0"/>
<dbReference type="Gene3D" id="3.40.50.12780">
    <property type="entry name" value="N-terminal domain of ligase-like"/>
    <property type="match status" value="1"/>
</dbReference>
<dbReference type="NCBIfam" id="TIGR01217">
    <property type="entry name" value="ac_ac_CoA_syn"/>
    <property type="match status" value="1"/>
</dbReference>
<dbReference type="GO" id="GO:0006629">
    <property type="term" value="P:lipid metabolic process"/>
    <property type="evidence" value="ECO:0007669"/>
    <property type="project" value="InterPro"/>
</dbReference>
<keyword evidence="4" id="KW-0067">ATP-binding</keyword>
<sequence>MSVESTKTEPCPVLWKPSQSLVDSCALTSFSEFVNERHHAGVSKGDYDKIHRWSVQYPNLFWSSLISFLKFPISSSFSDNQVVKHGSLRPGIPRLVDVTWFEGSLMNYTEFVLRFAATSPDSTAILYRPESLATSPQRLSFSYTYLRKEVLRISHGLREIGVQKGDSIAAIVSNSPQAVIAMLATLAVGAVWSSCSPEFGPSAIISRLSQTKPKALFYNPSYVYKNRLYNISGNLKCVLGQVKCISHVISITDTKEDRDVELKEFSATHYKFSEFGSESSDAFQRISMSDPIFTMFSSGTTGPPKCIAQGNGVLINQLKEQVLHLNISKDSIVLFNTSTGWMMFTWLVAVLGTGATIVLYDGAAIPPNEPFRLLTIAKEERVTHFGCGAKYFECIQELQRSFEKPYGLPKLKMLMATGSPSTPQVFEFCSSFFGSHVQYVSMSGGTEINGCFSLGVPWKPVRSPELQCAALGMQVAVFDQAGRKVIGEYGELVCLNPSPCMPLFFLNDSDHGLYRSSYFKKFGADVWSHGDFAMETTNGGFVISGRSDSALNRGGVRIGTAEIYDVIGRIPYVNDSLVVEHSDCGDTRIIMLLTTDREVALNENMEHEIKRLLRYQLSPRHVPDLLLQVSELPYTFSGKKCELLVKGMLQTGLKPSSLAVKNPESLSKIWTRFQKEKVRLKSL</sequence>
<protein>
    <submittedName>
        <fullName evidence="6">Acetoacetyl-coenzyme A synthetase</fullName>
    </submittedName>
</protein>
<feature type="domain" description="AMP-dependent synthetase/ligase" evidence="5">
    <location>
        <begin position="115"/>
        <end position="496"/>
    </location>
</feature>
<dbReference type="GO" id="GO:0005524">
    <property type="term" value="F:ATP binding"/>
    <property type="evidence" value="ECO:0007669"/>
    <property type="project" value="UniProtKB-KW"/>
</dbReference>
<keyword evidence="2" id="KW-0436">Ligase</keyword>
<dbReference type="STRING" id="448386.A0A2V3J1N0"/>
<name>A0A2V3J1N0_9FLOR</name>
<evidence type="ECO:0000256" key="1">
    <source>
        <dbReference type="ARBA" id="ARBA00006432"/>
    </source>
</evidence>
<dbReference type="InterPro" id="IPR005914">
    <property type="entry name" value="Acac_CoA_synth"/>
</dbReference>
<dbReference type="InterPro" id="IPR000873">
    <property type="entry name" value="AMP-dep_synth/lig_dom"/>
</dbReference>
<evidence type="ECO:0000313" key="6">
    <source>
        <dbReference type="EMBL" id="PXF48298.1"/>
    </source>
</evidence>
<gene>
    <name evidence="6" type="ORF">BWQ96_01987</name>
</gene>